<accession>A0ABY2DC18</accession>
<feature type="compositionally biased region" description="Low complexity" evidence="4">
    <location>
        <begin position="36"/>
        <end position="49"/>
    </location>
</feature>
<evidence type="ECO:0000256" key="5">
    <source>
        <dbReference type="SAM" id="SignalP"/>
    </source>
</evidence>
<comment type="function">
    <text evidence="1">May be involved in the biogenesis of curli organelles.</text>
</comment>
<dbReference type="InterPro" id="IPR018900">
    <property type="entry name" value="Curli_CsgE"/>
</dbReference>
<dbReference type="Proteomes" id="UP000294823">
    <property type="component" value="Unassembled WGS sequence"/>
</dbReference>
<proteinExistence type="predicted"/>
<keyword evidence="7" id="KW-1185">Reference proteome</keyword>
<evidence type="ECO:0000256" key="1">
    <source>
        <dbReference type="ARBA" id="ARBA00003989"/>
    </source>
</evidence>
<dbReference type="Pfam" id="PF10627">
    <property type="entry name" value="CsgE"/>
    <property type="match status" value="1"/>
</dbReference>
<evidence type="ECO:0000256" key="3">
    <source>
        <dbReference type="ARBA" id="ARBA00022729"/>
    </source>
</evidence>
<gene>
    <name evidence="6" type="ORF">E0702_07625</name>
</gene>
<keyword evidence="3 5" id="KW-0732">Signal</keyword>
<evidence type="ECO:0000256" key="2">
    <source>
        <dbReference type="ARBA" id="ARBA00014024"/>
    </source>
</evidence>
<organism evidence="6 7">
    <name type="scientific">Halomonas marinisediminis</name>
    <dbReference type="NCBI Taxonomy" id="2546095"/>
    <lineage>
        <taxon>Bacteria</taxon>
        <taxon>Pseudomonadati</taxon>
        <taxon>Pseudomonadota</taxon>
        <taxon>Gammaproteobacteria</taxon>
        <taxon>Oceanospirillales</taxon>
        <taxon>Halomonadaceae</taxon>
        <taxon>Halomonas</taxon>
    </lineage>
</organism>
<dbReference type="RefSeq" id="WP_132042486.1">
    <property type="nucleotide sequence ID" value="NZ_SLTR01000008.1"/>
</dbReference>
<name>A0ABY2DC18_9GAMM</name>
<dbReference type="EMBL" id="SLTR01000008">
    <property type="protein sequence ID" value="TDB02884.1"/>
    <property type="molecule type" value="Genomic_DNA"/>
</dbReference>
<feature type="region of interest" description="Disordered" evidence="4">
    <location>
        <begin position="36"/>
        <end position="61"/>
    </location>
</feature>
<protein>
    <recommendedName>
        <fullName evidence="2">Curli production assembly/transport component CsgE</fullName>
    </recommendedName>
</protein>
<comment type="caution">
    <text evidence="6">The sequence shown here is derived from an EMBL/GenBank/DDBJ whole genome shotgun (WGS) entry which is preliminary data.</text>
</comment>
<feature type="signal peptide" evidence="5">
    <location>
        <begin position="1"/>
        <end position="29"/>
    </location>
</feature>
<evidence type="ECO:0000256" key="4">
    <source>
        <dbReference type="SAM" id="MobiDB-lite"/>
    </source>
</evidence>
<evidence type="ECO:0000313" key="7">
    <source>
        <dbReference type="Proteomes" id="UP000294823"/>
    </source>
</evidence>
<feature type="chain" id="PRO_5046013862" description="Curli production assembly/transport component CsgE" evidence="5">
    <location>
        <begin position="30"/>
        <end position="184"/>
    </location>
</feature>
<sequence length="184" mass="20071">MRQRLASVVSSSLASLVTLLMLVAVSSHAQVSLDSGGAAQGQASRGQDSIAEQEEGVAETPGQAEEELEQQFQLGEPGIAGVLIDRTITMTGKTFFRQFSQLSLARPIISEANLAVYERPSARWGSQVWITLDNQVVFEATMPPRLSDVDDYVEVAIEQVEQRVIRKSILQALDNDPDLADEEI</sequence>
<evidence type="ECO:0000313" key="6">
    <source>
        <dbReference type="EMBL" id="TDB02884.1"/>
    </source>
</evidence>
<reference evidence="6 7" key="1">
    <citation type="submission" date="2019-03" db="EMBL/GenBank/DDBJ databases">
        <title>Halomonas marinisediminis sp. nov., a moderately halophilic bacterium isolated from the Bohai Gulf.</title>
        <authorList>
            <person name="Ji X."/>
        </authorList>
    </citation>
    <scope>NUCLEOTIDE SEQUENCE [LARGE SCALE GENOMIC DNA]</scope>
    <source>
        <strain evidence="6 7">204</strain>
    </source>
</reference>